<gene>
    <name evidence="2" type="ORF">QX249_12755</name>
</gene>
<evidence type="ECO:0000313" key="3">
    <source>
        <dbReference type="Proteomes" id="UP001253193"/>
    </source>
</evidence>
<reference evidence="2" key="1">
    <citation type="submission" date="2023-06" db="EMBL/GenBank/DDBJ databases">
        <title>Genomic Diversity of Vibrio spp. and Metagenomic Analysis of Pathogens in Florida Gulf Coastal Waters Following Hurricane Ian.</title>
        <authorList>
            <person name="Brumfield K.D."/>
        </authorList>
    </citation>
    <scope>NUCLEOTIDE SEQUENCE</scope>
    <source>
        <strain evidence="2">WBS2B-138</strain>
    </source>
</reference>
<feature type="chain" id="PRO_5043387209" evidence="1">
    <location>
        <begin position="22"/>
        <end position="188"/>
    </location>
</feature>
<proteinExistence type="predicted"/>
<sequence>MNMIKVNLLIFSALLSVPAFATQDSDSVSLDIKLDLPEALNYERIMVETTSLNVVPVTLDEGLKANLTIPKDEHRVVTATYTDGIDNTIAVVGYLPVESYAFTNEMNATSTAVGLIWNFLSATQDYKSKYSLSERTRILSKLHDLKEMEALGEYMFKEINDNPAYNIWQPSNYTRPVSIWTPSKQPRK</sequence>
<dbReference type="RefSeq" id="WP_311020439.1">
    <property type="nucleotide sequence ID" value="NZ_JAUHGG010000003.1"/>
</dbReference>
<evidence type="ECO:0000313" key="2">
    <source>
        <dbReference type="EMBL" id="MDS1821535.1"/>
    </source>
</evidence>
<name>A0AAW8Q2L3_VIBPH</name>
<feature type="signal peptide" evidence="1">
    <location>
        <begin position="1"/>
        <end position="21"/>
    </location>
</feature>
<accession>A0AAW8Q2L3</accession>
<dbReference type="Proteomes" id="UP001253193">
    <property type="component" value="Unassembled WGS sequence"/>
</dbReference>
<comment type="caution">
    <text evidence="2">The sequence shown here is derived from an EMBL/GenBank/DDBJ whole genome shotgun (WGS) entry which is preliminary data.</text>
</comment>
<dbReference type="AlphaFoldDB" id="A0AAW8Q2L3"/>
<dbReference type="EMBL" id="JAUHGG010000003">
    <property type="protein sequence ID" value="MDS1821535.1"/>
    <property type="molecule type" value="Genomic_DNA"/>
</dbReference>
<evidence type="ECO:0000256" key="1">
    <source>
        <dbReference type="SAM" id="SignalP"/>
    </source>
</evidence>
<protein>
    <submittedName>
        <fullName evidence="2">Uncharacterized protein</fullName>
    </submittedName>
</protein>
<keyword evidence="1" id="KW-0732">Signal</keyword>
<organism evidence="2 3">
    <name type="scientific">Vibrio parahaemolyticus</name>
    <dbReference type="NCBI Taxonomy" id="670"/>
    <lineage>
        <taxon>Bacteria</taxon>
        <taxon>Pseudomonadati</taxon>
        <taxon>Pseudomonadota</taxon>
        <taxon>Gammaproteobacteria</taxon>
        <taxon>Vibrionales</taxon>
        <taxon>Vibrionaceae</taxon>
        <taxon>Vibrio</taxon>
    </lineage>
</organism>